<evidence type="ECO:0000256" key="2">
    <source>
        <dbReference type="ARBA" id="ARBA00008859"/>
    </source>
</evidence>
<proteinExistence type="inferred from homology"/>
<evidence type="ECO:0000256" key="6">
    <source>
        <dbReference type="ARBA" id="ARBA00023015"/>
    </source>
</evidence>
<protein>
    <recommendedName>
        <fullName evidence="3">Relaxosome protein TraM</fullName>
    </recommendedName>
</protein>
<evidence type="ECO:0000256" key="8">
    <source>
        <dbReference type="ARBA" id="ARBA00023163"/>
    </source>
</evidence>
<dbReference type="InterPro" id="IPR007925">
    <property type="entry name" value="TRelaxosome_TraM"/>
</dbReference>
<evidence type="ECO:0000256" key="3">
    <source>
        <dbReference type="ARBA" id="ARBA00020534"/>
    </source>
</evidence>
<name>A0A0D3RMS7_KLEPN</name>
<dbReference type="InterPro" id="IPR042073">
    <property type="entry name" value="TraM_DNA-bd"/>
</dbReference>
<comment type="subcellular location">
    <subcellularLocation>
        <location evidence="1">Cytoplasm</location>
    </subcellularLocation>
</comment>
<evidence type="ECO:0000313" key="9">
    <source>
        <dbReference type="EMBL" id="AJS10127.1"/>
    </source>
</evidence>
<dbReference type="RefSeq" id="WP_001063020.1">
    <property type="nucleotide sequence ID" value="NZ_CANDXR010000003.1"/>
</dbReference>
<accession>A0A0D3RMS7</accession>
<keyword evidence="4" id="KW-0963">Cytoplasm</keyword>
<keyword evidence="5" id="KW-0184">Conjugation</keyword>
<reference evidence="9" key="1">
    <citation type="journal article" date="2015" name="Antimicrob. Agents Chemother.">
        <title>A Plasmid Bearing the blaCTX-M-15 Gene and Phage P1-Like Sequences from a Sequence Type 11 Klebsiella pneumoniae Isolate.</title>
        <authorList>
            <person name="Shin J."/>
            <person name="Ko K.S."/>
        </authorList>
    </citation>
    <scope>NUCLEOTIDE SEQUENCE</scope>
    <source>
        <strain evidence="9">ST11</strain>
        <plasmid evidence="9">pKP12226</plasmid>
    </source>
</reference>
<dbReference type="InterPro" id="IPR010992">
    <property type="entry name" value="IHF-like_DNA-bd_dom_sf"/>
</dbReference>
<gene>
    <name evidence="9" type="primary">traM</name>
</gene>
<organism evidence="9">
    <name type="scientific">Klebsiella pneumoniae</name>
    <dbReference type="NCBI Taxonomy" id="573"/>
    <lineage>
        <taxon>Bacteria</taxon>
        <taxon>Pseudomonadati</taxon>
        <taxon>Pseudomonadota</taxon>
        <taxon>Gammaproteobacteria</taxon>
        <taxon>Enterobacterales</taxon>
        <taxon>Enterobacteriaceae</taxon>
        <taxon>Klebsiella/Raoultella group</taxon>
        <taxon>Klebsiella</taxon>
        <taxon>Klebsiella pneumoniae complex</taxon>
    </lineage>
</organism>
<comment type="similarity">
    <text evidence="2">Belongs to the relaxosome TraM family.</text>
</comment>
<evidence type="ECO:0000256" key="5">
    <source>
        <dbReference type="ARBA" id="ARBA00022971"/>
    </source>
</evidence>
<dbReference type="AlphaFoldDB" id="A0A0D3RMS7"/>
<keyword evidence="9" id="KW-0614">Plasmid</keyword>
<geneLocation type="plasmid" evidence="9">
    <name>pKP12226</name>
</geneLocation>
<dbReference type="GO" id="GO:0003677">
    <property type="term" value="F:DNA binding"/>
    <property type="evidence" value="ECO:0007669"/>
    <property type="project" value="UniProtKB-KW"/>
</dbReference>
<sequence length="127" mass="14443">MAKIQVYVNDHVSEKINAIAVQRRAEGAKEKDVSYSSIASMLLELGLRVYEAQMERKESAFNQAEFNKLLLECVVKTQSTVAKILGIESLSPHVSGKPKFEYANMVEDIREKVSVEMERFFPKNDDE</sequence>
<dbReference type="Gene3D" id="1.10.287.2320">
    <property type="match status" value="1"/>
</dbReference>
<keyword evidence="8" id="KW-0804">Transcription</keyword>
<evidence type="ECO:0000256" key="4">
    <source>
        <dbReference type="ARBA" id="ARBA00022490"/>
    </source>
</evidence>
<keyword evidence="7" id="KW-0238">DNA-binding</keyword>
<dbReference type="NCBIfam" id="NF010267">
    <property type="entry name" value="PRK13713.1"/>
    <property type="match status" value="1"/>
</dbReference>
<dbReference type="GO" id="GO:0005737">
    <property type="term" value="C:cytoplasm"/>
    <property type="evidence" value="ECO:0007669"/>
    <property type="project" value="UniProtKB-SubCell"/>
</dbReference>
<dbReference type="EMBL" id="KP453775">
    <property type="protein sequence ID" value="AJS10127.1"/>
    <property type="molecule type" value="Genomic_DNA"/>
</dbReference>
<dbReference type="SUPFAM" id="SSF140581">
    <property type="entry name" value="TraM-like"/>
    <property type="match status" value="1"/>
</dbReference>
<dbReference type="Gene3D" id="1.10.10.450">
    <property type="entry name" value="TraM protein, DNA-binding"/>
    <property type="match status" value="1"/>
</dbReference>
<evidence type="ECO:0000256" key="1">
    <source>
        <dbReference type="ARBA" id="ARBA00004496"/>
    </source>
</evidence>
<keyword evidence="6" id="KW-0805">Transcription regulation</keyword>
<dbReference type="SUPFAM" id="SSF47729">
    <property type="entry name" value="IHF-like DNA-binding proteins"/>
    <property type="match status" value="1"/>
</dbReference>
<dbReference type="CDD" id="cd14804">
    <property type="entry name" value="Tra_M"/>
    <property type="match status" value="1"/>
</dbReference>
<dbReference type="Pfam" id="PF05261">
    <property type="entry name" value="Tra_M"/>
    <property type="match status" value="1"/>
</dbReference>
<evidence type="ECO:0000256" key="7">
    <source>
        <dbReference type="ARBA" id="ARBA00023125"/>
    </source>
</evidence>